<dbReference type="Proteomes" id="UP001212337">
    <property type="component" value="Unassembled WGS sequence"/>
</dbReference>
<protein>
    <submittedName>
        <fullName evidence="2">TorF family putative porin</fullName>
    </submittedName>
</protein>
<evidence type="ECO:0000313" key="2">
    <source>
        <dbReference type="EMBL" id="MDA7023623.1"/>
    </source>
</evidence>
<dbReference type="RefSeq" id="WP_271350929.1">
    <property type="nucleotide sequence ID" value="NZ_JAQJVI010000026.1"/>
</dbReference>
<name>A0ABT4WUA9_PSEFR</name>
<organism evidence="2 3">
    <name type="scientific">Pseudomonas fragi</name>
    <dbReference type="NCBI Taxonomy" id="296"/>
    <lineage>
        <taxon>Bacteria</taxon>
        <taxon>Pseudomonadati</taxon>
        <taxon>Pseudomonadota</taxon>
        <taxon>Gammaproteobacteria</taxon>
        <taxon>Pseudomonadales</taxon>
        <taxon>Pseudomonadaceae</taxon>
        <taxon>Pseudomonas</taxon>
    </lineage>
</organism>
<evidence type="ECO:0000256" key="1">
    <source>
        <dbReference type="SAM" id="SignalP"/>
    </source>
</evidence>
<dbReference type="NCBIfam" id="TIGR02001">
    <property type="entry name" value="gcw_chp"/>
    <property type="match status" value="1"/>
</dbReference>
<feature type="signal peptide" evidence="1">
    <location>
        <begin position="1"/>
        <end position="20"/>
    </location>
</feature>
<dbReference type="Pfam" id="PF09694">
    <property type="entry name" value="Gcw_chp"/>
    <property type="match status" value="1"/>
</dbReference>
<comment type="caution">
    <text evidence="2">The sequence shown here is derived from an EMBL/GenBank/DDBJ whole genome shotgun (WGS) entry which is preliminary data.</text>
</comment>
<evidence type="ECO:0000313" key="3">
    <source>
        <dbReference type="Proteomes" id="UP001212337"/>
    </source>
</evidence>
<gene>
    <name evidence="2" type="ORF">PI499_17305</name>
</gene>
<reference evidence="2 3" key="1">
    <citation type="submission" date="2023-01" db="EMBL/GenBank/DDBJ databases">
        <title>Effects of deletion of Siderophore biosynthase gene in Pseudomonas fragi on quorum sensing and spoliage ability.</title>
        <authorList>
            <person name="Cui F."/>
            <person name="Wang D."/>
            <person name="Liu J."/>
            <person name="Wang Q."/>
            <person name="Li T."/>
            <person name="Li J."/>
        </authorList>
    </citation>
    <scope>NUCLEOTIDE SEQUENCE [LARGE SCALE GENOMIC DNA]</scope>
    <source>
        <strain evidence="2 3">MS-10</strain>
    </source>
</reference>
<dbReference type="InterPro" id="IPR010239">
    <property type="entry name" value="CHP02001"/>
</dbReference>
<sequence length="240" mass="25992">MLTRTVLLASTLLTSTIADAQVFSRELGDFDLKLATQPSRSMAQGLVKPTSPGSTFHGGLDLTHDSGWYVGQWAPTMGIKPGSNLEVDSYLGYKRPFDQTLSYELGVIHYSYPKVDSLDSQQIFAGLTVLGTRFGAAFSNDPGRRDSTLLADLGVNQPFGIGVSMKYTTHQLGSPVSIADGGSVRAFNDWSIKLSRPWMGIDLNVIYSDSSLDGSDCSAYSGQNTQCDGLLTFKAEQTFY</sequence>
<accession>A0ABT4WUA9</accession>
<feature type="chain" id="PRO_5046429607" evidence="1">
    <location>
        <begin position="21"/>
        <end position="240"/>
    </location>
</feature>
<dbReference type="EMBL" id="JAQJVI010000026">
    <property type="protein sequence ID" value="MDA7023623.1"/>
    <property type="molecule type" value="Genomic_DNA"/>
</dbReference>
<proteinExistence type="predicted"/>
<keyword evidence="1" id="KW-0732">Signal</keyword>
<keyword evidence="3" id="KW-1185">Reference proteome</keyword>